<dbReference type="EMBL" id="CADEAL010004443">
    <property type="protein sequence ID" value="CAB1459685.1"/>
    <property type="molecule type" value="Genomic_DNA"/>
</dbReference>
<evidence type="ECO:0000256" key="1">
    <source>
        <dbReference type="SAM" id="MobiDB-lite"/>
    </source>
</evidence>
<dbReference type="Proteomes" id="UP001153269">
    <property type="component" value="Unassembled WGS sequence"/>
</dbReference>
<evidence type="ECO:0000313" key="2">
    <source>
        <dbReference type="EMBL" id="CAB1459685.1"/>
    </source>
</evidence>
<sequence length="149" mass="15620">MPRSKPKKNTASEEHASDAMEPAADEPEDANEVVAEVEEPGSAVNPSILLALSKITDNITKSLDVKVNTVLAAISEQTSQIQALATRVGDAETRISGVEDTTDVLQAKVGVGERGLGDRAGPLQQEGCRFESHSISSACLSVLGKILNP</sequence>
<evidence type="ECO:0000313" key="3">
    <source>
        <dbReference type="Proteomes" id="UP001153269"/>
    </source>
</evidence>
<keyword evidence="3" id="KW-1185">Reference proteome</keyword>
<name>A0A9N7W3T4_PLEPL</name>
<accession>A0A9N7W3T4</accession>
<proteinExistence type="predicted"/>
<reference evidence="2" key="1">
    <citation type="submission" date="2020-03" db="EMBL/GenBank/DDBJ databases">
        <authorList>
            <person name="Weist P."/>
        </authorList>
    </citation>
    <scope>NUCLEOTIDE SEQUENCE</scope>
</reference>
<protein>
    <submittedName>
        <fullName evidence="2">Uncharacterized protein</fullName>
    </submittedName>
</protein>
<gene>
    <name evidence="2" type="ORF">PLEPLA_LOCUS47522</name>
</gene>
<dbReference type="AlphaFoldDB" id="A0A9N7W3T4"/>
<feature type="region of interest" description="Disordered" evidence="1">
    <location>
        <begin position="1"/>
        <end position="40"/>
    </location>
</feature>
<organism evidence="2 3">
    <name type="scientific">Pleuronectes platessa</name>
    <name type="common">European plaice</name>
    <dbReference type="NCBI Taxonomy" id="8262"/>
    <lineage>
        <taxon>Eukaryota</taxon>
        <taxon>Metazoa</taxon>
        <taxon>Chordata</taxon>
        <taxon>Craniata</taxon>
        <taxon>Vertebrata</taxon>
        <taxon>Euteleostomi</taxon>
        <taxon>Actinopterygii</taxon>
        <taxon>Neopterygii</taxon>
        <taxon>Teleostei</taxon>
        <taxon>Neoteleostei</taxon>
        <taxon>Acanthomorphata</taxon>
        <taxon>Carangaria</taxon>
        <taxon>Pleuronectiformes</taxon>
        <taxon>Pleuronectoidei</taxon>
        <taxon>Pleuronectidae</taxon>
        <taxon>Pleuronectes</taxon>
    </lineage>
</organism>
<comment type="caution">
    <text evidence="2">The sequence shown here is derived from an EMBL/GenBank/DDBJ whole genome shotgun (WGS) entry which is preliminary data.</text>
</comment>
<feature type="compositionally biased region" description="Acidic residues" evidence="1">
    <location>
        <begin position="23"/>
        <end position="39"/>
    </location>
</feature>